<dbReference type="EMBL" id="JAPWTJ010002035">
    <property type="protein sequence ID" value="KAJ8968273.1"/>
    <property type="molecule type" value="Genomic_DNA"/>
</dbReference>
<evidence type="ECO:0000313" key="2">
    <source>
        <dbReference type="Proteomes" id="UP001162164"/>
    </source>
</evidence>
<dbReference type="Proteomes" id="UP001162164">
    <property type="component" value="Unassembled WGS sequence"/>
</dbReference>
<sequence length="230" mass="26870">MAYVQYTLLPGGKDIRRFLWCLSILNYKNLGTSNIRNIIIPSIMRMLKAEEFEDTFALTDIILCLWILNYRAYELIQNALTKKTIQLIKASKSPAKHSLNLLLSCIYFEDKALYRQINIHVPENPKYDTKLEVKKALSALKNFEKLETINEIAGITGYRKGIYPSIYIEVLDDCTSLKNTDHEPIGLMQLKLRILQEMKERLIVIQEKKINLMNDDHLRSYLQDEINTKR</sequence>
<protein>
    <submittedName>
        <fullName evidence="1">Uncharacterized protein</fullName>
    </submittedName>
</protein>
<keyword evidence="2" id="KW-1185">Reference proteome</keyword>
<comment type="caution">
    <text evidence="1">The sequence shown here is derived from an EMBL/GenBank/DDBJ whole genome shotgun (WGS) entry which is preliminary data.</text>
</comment>
<evidence type="ECO:0000313" key="1">
    <source>
        <dbReference type="EMBL" id="KAJ8968273.1"/>
    </source>
</evidence>
<name>A0ABQ9IXA7_9CUCU</name>
<gene>
    <name evidence="1" type="ORF">NQ317_008903</name>
</gene>
<organism evidence="1 2">
    <name type="scientific">Molorchus minor</name>
    <dbReference type="NCBI Taxonomy" id="1323400"/>
    <lineage>
        <taxon>Eukaryota</taxon>
        <taxon>Metazoa</taxon>
        <taxon>Ecdysozoa</taxon>
        <taxon>Arthropoda</taxon>
        <taxon>Hexapoda</taxon>
        <taxon>Insecta</taxon>
        <taxon>Pterygota</taxon>
        <taxon>Neoptera</taxon>
        <taxon>Endopterygota</taxon>
        <taxon>Coleoptera</taxon>
        <taxon>Polyphaga</taxon>
        <taxon>Cucujiformia</taxon>
        <taxon>Chrysomeloidea</taxon>
        <taxon>Cerambycidae</taxon>
        <taxon>Lamiinae</taxon>
        <taxon>Monochamini</taxon>
        <taxon>Molorchus</taxon>
    </lineage>
</organism>
<proteinExistence type="predicted"/>
<reference evidence="1" key="1">
    <citation type="journal article" date="2023" name="Insect Mol. Biol.">
        <title>Genome sequencing provides insights into the evolution of gene families encoding plant cell wall-degrading enzymes in longhorned beetles.</title>
        <authorList>
            <person name="Shin N.R."/>
            <person name="Okamura Y."/>
            <person name="Kirsch R."/>
            <person name="Pauchet Y."/>
        </authorList>
    </citation>
    <scope>NUCLEOTIDE SEQUENCE</scope>
    <source>
        <strain evidence="1">MMC_N1</strain>
    </source>
</reference>
<accession>A0ABQ9IXA7</accession>